<accession>A0ABM7V086</accession>
<dbReference type="EMBL" id="AP025183">
    <property type="protein sequence ID" value="BDB53427.1"/>
    <property type="molecule type" value="Genomic_DNA"/>
</dbReference>
<evidence type="ECO:0000259" key="1">
    <source>
        <dbReference type="Pfam" id="PF08800"/>
    </source>
</evidence>
<proteinExistence type="predicted"/>
<feature type="domain" description="BT4734-like N-terminal" evidence="1">
    <location>
        <begin position="77"/>
        <end position="196"/>
    </location>
</feature>
<reference evidence="2 3" key="2">
    <citation type="journal article" date="2022" name="Microorganisms">
        <title>Complete Genome Sequences of Two Flavobacterium ammonificans Strains and a Flavobacterium ammoniigenes Strain of Ammonifying Bacterioplankton Isolated from Surface River Water.</title>
        <authorList>
            <person name="Suda W."/>
            <person name="Ogata Y."/>
            <person name="Shindo C."/>
            <person name="Watanabe K."/>
        </authorList>
    </citation>
    <scope>NUCLEOTIDE SEQUENCE [LARGE SCALE GENOMIC DNA]</scope>
    <source>
        <strain evidence="2 3">GENT11</strain>
    </source>
</reference>
<dbReference type="RefSeq" id="WP_229329647.1">
    <property type="nucleotide sequence ID" value="NZ_AP025183.1"/>
</dbReference>
<dbReference type="Pfam" id="PF13148">
    <property type="entry name" value="DUF3987"/>
    <property type="match status" value="1"/>
</dbReference>
<gene>
    <name evidence="2" type="ORF">GENT11_17390</name>
</gene>
<keyword evidence="3" id="KW-1185">Reference proteome</keyword>
<sequence>MKNLKPKPIDSIVNQGQANEVVNKKMYVGLYRDFVKRIQNIPLNEIFEEIKTGIYKDDVECLRGFKQMGNDVLANSLKNKLFGFTTSGTFEVPRSKDTIETYSQVICLDFDNVLETELEELKRSVNSCPYTLASFISPSGQGLKVFSLVDSNADAHTDVYIQVANFYKDLTGIEYDSKCKDITRLCFVSYDPELFYNENSEVFGFEKKTQPAISGVRHENFNKSPTFEILDECLKFTEKKERYYKGNRNNFICLFANNANRWGIFETDTLNFCTTNFDLEEKEIRATVGSVYKSNIADFASFAKVTKLQSLESNNDNEEPADDLIKSTPCIPNSVYESLPPTLLECCKVFSDPRERDVFLTGALAILSGCLPNVCGEYSGSLVYPNLFSFILAPAASGKGALKFAKVLANKYHAKTLAKSVQDKKDYDVKMAASKKGPKKINPTFIGGLPKEPKFKVVFIPANTSNAKVIQHLEHNGGKGIICETEADTLGQTLKNEWGSYSDMLRKAFHHETISISRKTDSEFVEVNEPQLSVALSGTPKQVFGIINSAEDGLFSRFIFYVFKTDSIWLDPSPKGNPINLTTFFDKQSQRILEMVEFFEDEEMTLHLKDDQWEELNVEFKTFLEQVNTFVGEDALSVVKRLGLILYRFCMVFSAIRKFENKSRYKEIECIDVDFKTALALTKVYLEHSIMMFNNLPKQGEQGVFKSSKNKQMFFDALPDSFQRKEAVTIGEMFEMKPRSVDSFLQSCVGKYLDQPKAGFYKKM</sequence>
<name>A0ABM7V086_9FLAO</name>
<dbReference type="InterPro" id="IPR025048">
    <property type="entry name" value="DUF3987"/>
</dbReference>
<evidence type="ECO:0000313" key="3">
    <source>
        <dbReference type="Proteomes" id="UP001319865"/>
    </source>
</evidence>
<reference evidence="2 3" key="1">
    <citation type="journal article" date="2022" name="Int. J. Syst. Evol. Microbiol.">
        <title>Flavobacterium ammonificans sp. nov. and Flavobacterium ammoniigenes sp. nov., ammonifying bacteria isolated from surface river water.</title>
        <authorList>
            <person name="Watanabe K."/>
            <person name="Kitamura T."/>
            <person name="Ogata Y."/>
            <person name="Shindo C."/>
            <person name="Suda W."/>
        </authorList>
    </citation>
    <scope>NUCLEOTIDE SEQUENCE [LARGE SCALE GENOMIC DNA]</scope>
    <source>
        <strain evidence="2 3">GENT11</strain>
    </source>
</reference>
<dbReference type="Proteomes" id="UP001319865">
    <property type="component" value="Chromosome"/>
</dbReference>
<protein>
    <recommendedName>
        <fullName evidence="1">BT4734-like N-terminal domain-containing protein</fullName>
    </recommendedName>
</protein>
<organism evidence="2 3">
    <name type="scientific">Flavobacterium ammonificans</name>
    <dbReference type="NCBI Taxonomy" id="1751056"/>
    <lineage>
        <taxon>Bacteria</taxon>
        <taxon>Pseudomonadati</taxon>
        <taxon>Bacteroidota</taxon>
        <taxon>Flavobacteriia</taxon>
        <taxon>Flavobacteriales</taxon>
        <taxon>Flavobacteriaceae</taxon>
        <taxon>Flavobacterium</taxon>
    </lineage>
</organism>
<dbReference type="Pfam" id="PF08800">
    <property type="entry name" value="BT4734-like_N"/>
    <property type="match status" value="1"/>
</dbReference>
<dbReference type="InterPro" id="IPR014907">
    <property type="entry name" value="BT4734-like_N"/>
</dbReference>
<evidence type="ECO:0000313" key="2">
    <source>
        <dbReference type="EMBL" id="BDB53427.1"/>
    </source>
</evidence>